<organism evidence="11 12">
    <name type="scientific">Mytilus galloprovincialis</name>
    <name type="common">Mediterranean mussel</name>
    <dbReference type="NCBI Taxonomy" id="29158"/>
    <lineage>
        <taxon>Eukaryota</taxon>
        <taxon>Metazoa</taxon>
        <taxon>Spiralia</taxon>
        <taxon>Lophotrochozoa</taxon>
        <taxon>Mollusca</taxon>
        <taxon>Bivalvia</taxon>
        <taxon>Autobranchia</taxon>
        <taxon>Pteriomorphia</taxon>
        <taxon>Mytilida</taxon>
        <taxon>Mytiloidea</taxon>
        <taxon>Mytilidae</taxon>
        <taxon>Mytilinae</taxon>
        <taxon>Mytilus</taxon>
    </lineage>
</organism>
<evidence type="ECO:0000313" key="11">
    <source>
        <dbReference type="EMBL" id="VDI83119.1"/>
    </source>
</evidence>
<proteinExistence type="predicted"/>
<dbReference type="InterPro" id="IPR028325">
    <property type="entry name" value="VG_K_chnl"/>
</dbReference>
<accession>A0A8B6HR59</accession>
<dbReference type="GO" id="GO:0008076">
    <property type="term" value="C:voltage-gated potassium channel complex"/>
    <property type="evidence" value="ECO:0007669"/>
    <property type="project" value="InterPro"/>
</dbReference>
<comment type="caution">
    <text evidence="11">The sequence shown here is derived from an EMBL/GenBank/DDBJ whole genome shotgun (WGS) entry which is preliminary data.</text>
</comment>
<evidence type="ECO:0000259" key="10">
    <source>
        <dbReference type="Pfam" id="PF07885"/>
    </source>
</evidence>
<dbReference type="Gene3D" id="3.30.710.10">
    <property type="entry name" value="Potassium Channel Kv1.1, Chain A"/>
    <property type="match status" value="1"/>
</dbReference>
<protein>
    <submittedName>
        <fullName evidence="11">Uncharacterized protein</fullName>
    </submittedName>
</protein>
<feature type="transmembrane region" description="Helical" evidence="8">
    <location>
        <begin position="154"/>
        <end position="172"/>
    </location>
</feature>
<dbReference type="Pfam" id="PF02214">
    <property type="entry name" value="BTB_2"/>
    <property type="match status" value="1"/>
</dbReference>
<evidence type="ECO:0000256" key="8">
    <source>
        <dbReference type="SAM" id="Phobius"/>
    </source>
</evidence>
<keyword evidence="4 8" id="KW-1133">Transmembrane helix</keyword>
<dbReference type="PANTHER" id="PTHR11537">
    <property type="entry name" value="VOLTAGE-GATED POTASSIUM CHANNEL"/>
    <property type="match status" value="1"/>
</dbReference>
<dbReference type="InterPro" id="IPR003131">
    <property type="entry name" value="T1-type_BTB"/>
</dbReference>
<dbReference type="GO" id="GO:0005249">
    <property type="term" value="F:voltage-gated potassium channel activity"/>
    <property type="evidence" value="ECO:0007669"/>
    <property type="project" value="InterPro"/>
</dbReference>
<feature type="transmembrane region" description="Helical" evidence="8">
    <location>
        <begin position="246"/>
        <end position="264"/>
    </location>
</feature>
<dbReference type="InterPro" id="IPR013099">
    <property type="entry name" value="K_chnl_dom"/>
</dbReference>
<comment type="subcellular location">
    <subcellularLocation>
        <location evidence="1">Membrane</location>
        <topology evidence="1">Multi-pass membrane protein</topology>
    </subcellularLocation>
</comment>
<dbReference type="Proteomes" id="UP000596742">
    <property type="component" value="Unassembled WGS sequence"/>
</dbReference>
<dbReference type="InterPro" id="IPR011333">
    <property type="entry name" value="SKP1/BTB/POZ_sf"/>
</dbReference>
<keyword evidence="12" id="KW-1185">Reference proteome</keyword>
<dbReference type="PRINTS" id="PR00169">
    <property type="entry name" value="KCHANNEL"/>
</dbReference>
<evidence type="ECO:0000256" key="4">
    <source>
        <dbReference type="ARBA" id="ARBA00022989"/>
    </source>
</evidence>
<feature type="transmembrane region" description="Helical" evidence="8">
    <location>
        <begin position="216"/>
        <end position="234"/>
    </location>
</feature>
<evidence type="ECO:0000256" key="1">
    <source>
        <dbReference type="ARBA" id="ARBA00004141"/>
    </source>
</evidence>
<feature type="domain" description="Potassium channel tetramerisation-type BTB" evidence="9">
    <location>
        <begin position="6"/>
        <end position="95"/>
    </location>
</feature>
<dbReference type="AlphaFoldDB" id="A0A8B6HR59"/>
<evidence type="ECO:0000259" key="9">
    <source>
        <dbReference type="Pfam" id="PF02214"/>
    </source>
</evidence>
<dbReference type="Gene3D" id="1.10.287.70">
    <property type="match status" value="1"/>
</dbReference>
<dbReference type="GO" id="GO:0051260">
    <property type="term" value="P:protein homooligomerization"/>
    <property type="evidence" value="ECO:0007669"/>
    <property type="project" value="InterPro"/>
</dbReference>
<evidence type="ECO:0000256" key="2">
    <source>
        <dbReference type="ARBA" id="ARBA00022448"/>
    </source>
</evidence>
<evidence type="ECO:0000256" key="5">
    <source>
        <dbReference type="ARBA" id="ARBA00023065"/>
    </source>
</evidence>
<dbReference type="GO" id="GO:0001508">
    <property type="term" value="P:action potential"/>
    <property type="evidence" value="ECO:0007669"/>
    <property type="project" value="TreeGrafter"/>
</dbReference>
<evidence type="ECO:0000256" key="3">
    <source>
        <dbReference type="ARBA" id="ARBA00022692"/>
    </source>
</evidence>
<sequence length="344" mass="39635">MDNLLEMNKGGATFLVRMSILKKYPETRLGLLNFQSEEYFVERGFCYVDRNPELFNIILDFYRNDTVHLSSCVCSALVQAELDFWRIPCLHIAECCRSKFLNSDNELETSRKIHSAFGTNNNPLKEQLHKVWSTKVWLLCNEPLSTRAAKAYSIVYLLVVLLSVVMTFLYTIHEIREKAFDLETLINESKSAFAEVAFNVNSSKEVLFTTTRMPKWWYHFILLATLFRNFIFLAEYKDPTAFPSMFSSLWWSVVTMTTVGYGGAVPKSITGKVVDACAACSIVYLLIVLLFVIMTFLYTIHEIWEKAFDLDTLIKQSKSAFAEVAFNVNSSKEVLFTTTRMPKW</sequence>
<feature type="domain" description="Potassium channel" evidence="10">
    <location>
        <begin position="221"/>
        <end position="300"/>
    </location>
</feature>
<dbReference type="EMBL" id="UYJE01010429">
    <property type="protein sequence ID" value="VDI83119.1"/>
    <property type="molecule type" value="Genomic_DNA"/>
</dbReference>
<dbReference type="OrthoDB" id="10025005at2759"/>
<name>A0A8B6HR59_MYTGA</name>
<evidence type="ECO:0000256" key="7">
    <source>
        <dbReference type="ARBA" id="ARBA00023303"/>
    </source>
</evidence>
<keyword evidence="2" id="KW-0813">Transport</keyword>
<evidence type="ECO:0000313" key="12">
    <source>
        <dbReference type="Proteomes" id="UP000596742"/>
    </source>
</evidence>
<dbReference type="PANTHER" id="PTHR11537:SF254">
    <property type="entry name" value="POTASSIUM VOLTAGE-GATED CHANNEL PROTEIN SHAB"/>
    <property type="match status" value="1"/>
</dbReference>
<gene>
    <name evidence="11" type="ORF">MGAL_10B068587</name>
</gene>
<dbReference type="Pfam" id="PF07885">
    <property type="entry name" value="Ion_trans_2"/>
    <property type="match status" value="1"/>
</dbReference>
<keyword evidence="5" id="KW-0406">Ion transport</keyword>
<keyword evidence="7" id="KW-0407">Ion channel</keyword>
<dbReference type="SUPFAM" id="SSF81324">
    <property type="entry name" value="Voltage-gated potassium channels"/>
    <property type="match status" value="1"/>
</dbReference>
<dbReference type="SUPFAM" id="SSF54695">
    <property type="entry name" value="POZ domain"/>
    <property type="match status" value="1"/>
</dbReference>
<feature type="transmembrane region" description="Helical" evidence="8">
    <location>
        <begin position="276"/>
        <end position="300"/>
    </location>
</feature>
<dbReference type="CDD" id="cd18317">
    <property type="entry name" value="BTB_POZ_Kv"/>
    <property type="match status" value="1"/>
</dbReference>
<reference evidence="11" key="1">
    <citation type="submission" date="2018-11" db="EMBL/GenBank/DDBJ databases">
        <authorList>
            <person name="Alioto T."/>
            <person name="Alioto T."/>
        </authorList>
    </citation>
    <scope>NUCLEOTIDE SEQUENCE</scope>
</reference>
<keyword evidence="3 8" id="KW-0812">Transmembrane</keyword>
<evidence type="ECO:0000256" key="6">
    <source>
        <dbReference type="ARBA" id="ARBA00023136"/>
    </source>
</evidence>
<keyword evidence="6 8" id="KW-0472">Membrane</keyword>